<name>A0A0D1YD41_9PEZI</name>
<dbReference type="Proteomes" id="UP000053259">
    <property type="component" value="Unassembled WGS sequence"/>
</dbReference>
<dbReference type="STRING" id="253628.A0A0D1YD41"/>
<dbReference type="HOGENOM" id="CLU_114624_0_0_1"/>
<dbReference type="GeneID" id="27317570"/>
<organism evidence="1 2">
    <name type="scientific">Verruconis gallopava</name>
    <dbReference type="NCBI Taxonomy" id="253628"/>
    <lineage>
        <taxon>Eukaryota</taxon>
        <taxon>Fungi</taxon>
        <taxon>Dikarya</taxon>
        <taxon>Ascomycota</taxon>
        <taxon>Pezizomycotina</taxon>
        <taxon>Dothideomycetes</taxon>
        <taxon>Pleosporomycetidae</taxon>
        <taxon>Venturiales</taxon>
        <taxon>Sympoventuriaceae</taxon>
        <taxon>Verruconis</taxon>
    </lineage>
</organism>
<dbReference type="AlphaFoldDB" id="A0A0D1YD41"/>
<accession>A0A0D1YD41</accession>
<dbReference type="RefSeq" id="XP_016208491.1">
    <property type="nucleotide sequence ID" value="XM_016363684.1"/>
</dbReference>
<dbReference type="VEuPathDB" id="FungiDB:PV09_09597"/>
<proteinExistence type="predicted"/>
<keyword evidence="2" id="KW-1185">Reference proteome</keyword>
<dbReference type="OrthoDB" id="4358740at2759"/>
<evidence type="ECO:0000313" key="1">
    <source>
        <dbReference type="EMBL" id="KIV98621.1"/>
    </source>
</evidence>
<gene>
    <name evidence="1" type="ORF">PV09_09597</name>
</gene>
<evidence type="ECO:0000313" key="2">
    <source>
        <dbReference type="Proteomes" id="UP000053259"/>
    </source>
</evidence>
<dbReference type="InParanoid" id="A0A0D1YD41"/>
<sequence>MQAKMDTSNVPTRIFIILQDSSPHWSKPDSEVIGVALSLISQQKVLGSTGCTFTANEYKFMAKEIWGAVTFFIFDLSNDNYNLNTAHKEGENDLPVVTVRLSKSKETARYEGKPLQMQVNQQLRHIHDKVGYGYEPPFFIDHTNGKVPIYPNPRTAVRCPPSTLITSSASVVL</sequence>
<protein>
    <submittedName>
        <fullName evidence="1">Uncharacterized protein</fullName>
    </submittedName>
</protein>
<reference evidence="1 2" key="1">
    <citation type="submission" date="2015-01" db="EMBL/GenBank/DDBJ databases">
        <title>The Genome Sequence of Ochroconis gallopava CBS43764.</title>
        <authorList>
            <consortium name="The Broad Institute Genomics Platform"/>
            <person name="Cuomo C."/>
            <person name="de Hoog S."/>
            <person name="Gorbushina A."/>
            <person name="Stielow B."/>
            <person name="Teixiera M."/>
            <person name="Abouelleil A."/>
            <person name="Chapman S.B."/>
            <person name="Priest M."/>
            <person name="Young S.K."/>
            <person name="Wortman J."/>
            <person name="Nusbaum C."/>
            <person name="Birren B."/>
        </authorList>
    </citation>
    <scope>NUCLEOTIDE SEQUENCE [LARGE SCALE GENOMIC DNA]</scope>
    <source>
        <strain evidence="1 2">CBS 43764</strain>
    </source>
</reference>
<dbReference type="EMBL" id="KN847616">
    <property type="protein sequence ID" value="KIV98621.1"/>
    <property type="molecule type" value="Genomic_DNA"/>
</dbReference>